<sequence>MYLTIKETAAYLSIDESIVRTYVLQGKIRAIYDGENYLINKEQFTTYFEQVEKYRKVIQAYLDEPIPEDIDVKDED</sequence>
<dbReference type="EMBL" id="CDGG01000001">
    <property type="protein sequence ID" value="CEI83131.1"/>
    <property type="molecule type" value="Genomic_DNA"/>
</dbReference>
<protein>
    <submittedName>
        <fullName evidence="2">Helix-turn-helix domain protein</fullName>
    </submittedName>
</protein>
<evidence type="ECO:0000313" key="3">
    <source>
        <dbReference type="Proteomes" id="UP000040453"/>
    </source>
</evidence>
<proteinExistence type="predicted"/>
<dbReference type="NCBIfam" id="TIGR01764">
    <property type="entry name" value="excise"/>
    <property type="match status" value="1"/>
</dbReference>
<dbReference type="Proteomes" id="UP000040453">
    <property type="component" value="Unassembled WGS sequence"/>
</dbReference>
<dbReference type="Pfam" id="PF12728">
    <property type="entry name" value="HTH_17"/>
    <property type="match status" value="1"/>
</dbReference>
<accession>A0A0A1MW98</accession>
<evidence type="ECO:0000259" key="1">
    <source>
        <dbReference type="Pfam" id="PF12728"/>
    </source>
</evidence>
<dbReference type="AlphaFoldDB" id="A0A0A1MW98"/>
<dbReference type="InterPro" id="IPR041657">
    <property type="entry name" value="HTH_17"/>
</dbReference>
<gene>
    <name evidence="2" type="ORF">BN997_03022</name>
</gene>
<reference evidence="2 3" key="1">
    <citation type="submission" date="2014-11" db="EMBL/GenBank/DDBJ databases">
        <authorList>
            <person name="Urmite Genomes Urmite Genomes"/>
        </authorList>
    </citation>
    <scope>NUCLEOTIDE SEQUENCE [LARGE SCALE GENOMIC DNA]</scope>
    <source>
        <strain evidence="2 3">Oc5</strain>
    </source>
</reference>
<dbReference type="InterPro" id="IPR010093">
    <property type="entry name" value="SinI_DNA-bd"/>
</dbReference>
<feature type="domain" description="Helix-turn-helix" evidence="1">
    <location>
        <begin position="2"/>
        <end position="50"/>
    </location>
</feature>
<dbReference type="OrthoDB" id="2166477at2"/>
<keyword evidence="3" id="KW-1185">Reference proteome</keyword>
<name>A0A0A1MW98_9BACI</name>
<dbReference type="RefSeq" id="WP_042533367.1">
    <property type="nucleotide sequence ID" value="NZ_CAXOIH010000023.1"/>
</dbReference>
<dbReference type="STRING" id="545501.BN997_03022"/>
<evidence type="ECO:0000313" key="2">
    <source>
        <dbReference type="EMBL" id="CEI83131.1"/>
    </source>
</evidence>
<organism evidence="2 3">
    <name type="scientific">Oceanobacillus oncorhynchi</name>
    <dbReference type="NCBI Taxonomy" id="545501"/>
    <lineage>
        <taxon>Bacteria</taxon>
        <taxon>Bacillati</taxon>
        <taxon>Bacillota</taxon>
        <taxon>Bacilli</taxon>
        <taxon>Bacillales</taxon>
        <taxon>Bacillaceae</taxon>
        <taxon>Oceanobacillus</taxon>
    </lineage>
</organism>
<dbReference type="GO" id="GO:0003677">
    <property type="term" value="F:DNA binding"/>
    <property type="evidence" value="ECO:0007669"/>
    <property type="project" value="InterPro"/>
</dbReference>